<dbReference type="STRING" id="929713.NIASO_15520"/>
<gene>
    <name evidence="3" type="ORF">NIASO_15520</name>
</gene>
<protein>
    <submittedName>
        <fullName evidence="3">Capsular polysaccharide biosynthesis protein CapA</fullName>
    </submittedName>
</protein>
<reference evidence="3 4" key="1">
    <citation type="submission" date="2013-12" db="EMBL/GenBank/DDBJ databases">
        <authorList>
            <consortium name="DOE Joint Genome Institute"/>
            <person name="Eisen J."/>
            <person name="Huntemann M."/>
            <person name="Han J."/>
            <person name="Chen A."/>
            <person name="Kyrpides N."/>
            <person name="Mavromatis K."/>
            <person name="Markowitz V."/>
            <person name="Palaniappan K."/>
            <person name="Ivanova N."/>
            <person name="Schaumberg A."/>
            <person name="Pati A."/>
            <person name="Liolios K."/>
            <person name="Nordberg H.P."/>
            <person name="Cantor M.N."/>
            <person name="Hua S.X."/>
            <person name="Woyke T."/>
        </authorList>
    </citation>
    <scope>NUCLEOTIDE SEQUENCE [LARGE SCALE GENOMIC DNA]</scope>
    <source>
        <strain evidence="4">DSM 19437</strain>
    </source>
</reference>
<feature type="domain" description="Capsule synthesis protein CapA" evidence="2">
    <location>
        <begin position="40"/>
        <end position="281"/>
    </location>
</feature>
<dbReference type="EMBL" id="CP007035">
    <property type="protein sequence ID" value="AHF16180.1"/>
    <property type="molecule type" value="Genomic_DNA"/>
</dbReference>
<dbReference type="HOGENOM" id="CLU_038823_1_1_10"/>
<sequence>MQLLFIFGAGLILMGCKSPKPVPTEPSEKKASAAVDTTITITAVGDLMLGSDYPDRSRMPKHNILLELADSLKNSHFLVGNMEGVLTDSSLPDKKCSILGNCYVFRMPPGTENYFKNAGFDFLSLANNHSGDFGTAALAQTMQLLDKAGIAYAGIRPRHSYKIISKNNIRYGIIGVGFGWRHLQIAQPGAVLKQIKKIRDSTDILMVFFHGGAEGDTTEHVTRNTEVFRGENRGNVYSFARSCIDAGADLVLGSGPHVTRGVELYKRKFIAYSLGNYATYGAISLKGPMGWAPILKIRVNREGNFVNGRIIATRQLPADDRTPQLDPEKKVIARIRELSKKDFPESPLTITQKGDIIIKNF</sequence>
<proteinExistence type="inferred from homology"/>
<evidence type="ECO:0000313" key="3">
    <source>
        <dbReference type="EMBL" id="AHF16180.1"/>
    </source>
</evidence>
<dbReference type="CDD" id="cd07381">
    <property type="entry name" value="MPP_CapA"/>
    <property type="match status" value="1"/>
</dbReference>
<name>W0EZH6_9BACT</name>
<accession>W0EZH6</accession>
<dbReference type="KEGG" id="nso:NIASO_15520"/>
<dbReference type="InterPro" id="IPR029052">
    <property type="entry name" value="Metallo-depent_PP-like"/>
</dbReference>
<keyword evidence="4" id="KW-1185">Reference proteome</keyword>
<dbReference type="SMART" id="SM00854">
    <property type="entry name" value="PGA_cap"/>
    <property type="match status" value="1"/>
</dbReference>
<evidence type="ECO:0000313" key="4">
    <source>
        <dbReference type="Proteomes" id="UP000003586"/>
    </source>
</evidence>
<comment type="similarity">
    <text evidence="1">Belongs to the CapA family.</text>
</comment>
<dbReference type="InterPro" id="IPR019079">
    <property type="entry name" value="Capsule_synth_CapA"/>
</dbReference>
<dbReference type="PANTHER" id="PTHR33393:SF11">
    <property type="entry name" value="POLYGLUTAMINE SYNTHESIS ACCESSORY PROTEIN RV0574C-RELATED"/>
    <property type="match status" value="1"/>
</dbReference>
<dbReference type="Gene3D" id="3.60.21.10">
    <property type="match status" value="1"/>
</dbReference>
<dbReference type="SUPFAM" id="SSF56300">
    <property type="entry name" value="Metallo-dependent phosphatases"/>
    <property type="match status" value="1"/>
</dbReference>
<dbReference type="eggNOG" id="COG2843">
    <property type="taxonomic scope" value="Bacteria"/>
</dbReference>
<dbReference type="Proteomes" id="UP000003586">
    <property type="component" value="Chromosome"/>
</dbReference>
<evidence type="ECO:0000256" key="1">
    <source>
        <dbReference type="ARBA" id="ARBA00005662"/>
    </source>
</evidence>
<dbReference type="AlphaFoldDB" id="W0EZH6"/>
<dbReference type="PANTHER" id="PTHR33393">
    <property type="entry name" value="POLYGLUTAMINE SYNTHESIS ACCESSORY PROTEIN RV0574C-RELATED"/>
    <property type="match status" value="1"/>
</dbReference>
<evidence type="ECO:0000259" key="2">
    <source>
        <dbReference type="SMART" id="SM00854"/>
    </source>
</evidence>
<dbReference type="InterPro" id="IPR052169">
    <property type="entry name" value="CW_Biosynth-Accessory"/>
</dbReference>
<dbReference type="Pfam" id="PF09587">
    <property type="entry name" value="PGA_cap"/>
    <property type="match status" value="1"/>
</dbReference>
<organism evidence="3 4">
    <name type="scientific">Niabella soli DSM 19437</name>
    <dbReference type="NCBI Taxonomy" id="929713"/>
    <lineage>
        <taxon>Bacteria</taxon>
        <taxon>Pseudomonadati</taxon>
        <taxon>Bacteroidota</taxon>
        <taxon>Chitinophagia</taxon>
        <taxon>Chitinophagales</taxon>
        <taxon>Chitinophagaceae</taxon>
        <taxon>Niabella</taxon>
    </lineage>
</organism>